<comment type="similarity">
    <text evidence="2">Belongs to the outer membrane factor (OMF) (TC 1.B.17) family.</text>
</comment>
<comment type="subcellular location">
    <subcellularLocation>
        <location evidence="1">Cell outer membrane</location>
    </subcellularLocation>
</comment>
<dbReference type="RefSeq" id="WP_032211973.1">
    <property type="nucleotide sequence ID" value="NZ_BFXV01000088.1"/>
</dbReference>
<dbReference type="InterPro" id="IPR051906">
    <property type="entry name" value="TolC-like"/>
</dbReference>
<dbReference type="AlphaFoldDB" id="A0A2A2BP01"/>
<evidence type="ECO:0000313" key="9">
    <source>
        <dbReference type="Proteomes" id="UP000218543"/>
    </source>
</evidence>
<reference evidence="8 9" key="1">
    <citation type="submission" date="2016-12" db="EMBL/GenBank/DDBJ databases">
        <title>Real-Time Genomic Investigation Underlying the Public Health Response to a Shiga Toxin-Producing Escherichia Coli O26:H11 Outbreak in a Nursery.</title>
        <authorList>
            <person name="Ferdous M."/>
            <person name="Moran-Gilad J."/>
            <person name="Rossen J.W."/>
            <person name="Gdalevich M."/>
        </authorList>
    </citation>
    <scope>NUCLEOTIDE SEQUENCE [LARGE SCALE GENOMIC DNA]</scope>
    <source>
        <strain evidence="8 9">STEC 514-2</strain>
    </source>
</reference>
<dbReference type="PANTHER" id="PTHR30026:SF22">
    <property type="entry name" value="OUTER MEMBRANE EFFLUX PROTEIN"/>
    <property type="match status" value="1"/>
</dbReference>
<accession>A0A2A2BP01</accession>
<proteinExistence type="inferred from homology"/>
<dbReference type="SUPFAM" id="SSF56954">
    <property type="entry name" value="Outer membrane efflux proteins (OEP)"/>
    <property type="match status" value="1"/>
</dbReference>
<evidence type="ECO:0000256" key="4">
    <source>
        <dbReference type="ARBA" id="ARBA00022452"/>
    </source>
</evidence>
<keyword evidence="5" id="KW-0812">Transmembrane</keyword>
<dbReference type="GO" id="GO:1990281">
    <property type="term" value="C:efflux pump complex"/>
    <property type="evidence" value="ECO:0007669"/>
    <property type="project" value="TreeGrafter"/>
</dbReference>
<protein>
    <submittedName>
        <fullName evidence="8">Transporter</fullName>
    </submittedName>
</protein>
<dbReference type="Proteomes" id="UP000218543">
    <property type="component" value="Unassembled WGS sequence"/>
</dbReference>
<evidence type="ECO:0000256" key="6">
    <source>
        <dbReference type="ARBA" id="ARBA00023136"/>
    </source>
</evidence>
<evidence type="ECO:0000256" key="2">
    <source>
        <dbReference type="ARBA" id="ARBA00007613"/>
    </source>
</evidence>
<keyword evidence="7" id="KW-0998">Cell outer membrane</keyword>
<dbReference type="PANTHER" id="PTHR30026">
    <property type="entry name" value="OUTER MEMBRANE PROTEIN TOLC"/>
    <property type="match status" value="1"/>
</dbReference>
<evidence type="ECO:0000256" key="3">
    <source>
        <dbReference type="ARBA" id="ARBA00022448"/>
    </source>
</evidence>
<dbReference type="Pfam" id="PF02321">
    <property type="entry name" value="OEP"/>
    <property type="match status" value="1"/>
</dbReference>
<dbReference type="Gene3D" id="1.20.1600.10">
    <property type="entry name" value="Outer membrane efflux proteins (OEP)"/>
    <property type="match status" value="1"/>
</dbReference>
<keyword evidence="6" id="KW-0472">Membrane</keyword>
<evidence type="ECO:0000256" key="5">
    <source>
        <dbReference type="ARBA" id="ARBA00022692"/>
    </source>
</evidence>
<evidence type="ECO:0000256" key="1">
    <source>
        <dbReference type="ARBA" id="ARBA00004442"/>
    </source>
</evidence>
<evidence type="ECO:0000256" key="7">
    <source>
        <dbReference type="ARBA" id="ARBA00023237"/>
    </source>
</evidence>
<name>A0A2A2BP01_ECOLX</name>
<dbReference type="GO" id="GO:0015288">
    <property type="term" value="F:porin activity"/>
    <property type="evidence" value="ECO:0007669"/>
    <property type="project" value="TreeGrafter"/>
</dbReference>
<keyword evidence="4" id="KW-1134">Transmembrane beta strand</keyword>
<organism evidence="8 9">
    <name type="scientific">Escherichia coli</name>
    <dbReference type="NCBI Taxonomy" id="562"/>
    <lineage>
        <taxon>Bacteria</taxon>
        <taxon>Pseudomonadati</taxon>
        <taxon>Pseudomonadota</taxon>
        <taxon>Gammaproteobacteria</taxon>
        <taxon>Enterobacterales</taxon>
        <taxon>Enterobacteriaceae</taxon>
        <taxon>Escherichia</taxon>
    </lineage>
</organism>
<gene>
    <name evidence="8" type="ORF">BTQ06_28900</name>
</gene>
<sequence length="422" mass="47694">MKNLLFSLLLLSWSTISAPFYSLVREAVMNDPAVMEARAELNSAQSRTEQARSAHWPVITVTGSKLLSQSHRYSYDYDSEDILPGIRGEVNIFASGAIEADVRRSESEAEYYHYKVKETGEERIRSFVSLYLDALREKQSIEVLKQSLSRHNSILNDLNTISIHDTGRESEFVQADARRLMVRQQLNTRNRVLKSTLGKLSTWTINPVTEADLENPFSLMTESRLLTDFTQAPQTGNPSWLASQADVESKKAALRAQELARYPRIDLTGSVTRDDRQIGVNLSWDLFNRNASYGVSEKAAQIAAATGRLDSVARLIDETGRLSLITVRESRVEMETLRRQEQASAKVVDFYRLQFRVARKTLIELLNAENELYSVGLSRVQTEDQMLHGMLDYLYSQGMLLKWSGVNLSDAKNNGAEGQVNK</sequence>
<evidence type="ECO:0000313" key="8">
    <source>
        <dbReference type="EMBL" id="PAU09679.1"/>
    </source>
</evidence>
<keyword evidence="3" id="KW-0813">Transport</keyword>
<dbReference type="GO" id="GO:0015562">
    <property type="term" value="F:efflux transmembrane transporter activity"/>
    <property type="evidence" value="ECO:0007669"/>
    <property type="project" value="InterPro"/>
</dbReference>
<dbReference type="EMBL" id="MRVZ01000205">
    <property type="protein sequence ID" value="PAU09679.1"/>
    <property type="molecule type" value="Genomic_DNA"/>
</dbReference>
<dbReference type="InterPro" id="IPR003423">
    <property type="entry name" value="OMP_efflux"/>
</dbReference>
<comment type="caution">
    <text evidence="8">The sequence shown here is derived from an EMBL/GenBank/DDBJ whole genome shotgun (WGS) entry which is preliminary data.</text>
</comment>
<dbReference type="GO" id="GO:0009279">
    <property type="term" value="C:cell outer membrane"/>
    <property type="evidence" value="ECO:0007669"/>
    <property type="project" value="UniProtKB-SubCell"/>
</dbReference>